<protein>
    <recommendedName>
        <fullName evidence="2">DUF4440 domain-containing protein</fullName>
    </recommendedName>
</protein>
<dbReference type="Proteomes" id="UP000094501">
    <property type="component" value="Unassembled WGS sequence"/>
</dbReference>
<dbReference type="EMBL" id="LPWG01000011">
    <property type="protein sequence ID" value="ODR99458.1"/>
    <property type="molecule type" value="Genomic_DNA"/>
</dbReference>
<evidence type="ECO:0000313" key="3">
    <source>
        <dbReference type="EMBL" id="ODR99458.1"/>
    </source>
</evidence>
<dbReference type="OrthoDB" id="8446819at2"/>
<organism evidence="3 4">
    <name type="scientific">Methyloceanibacter methanicus</name>
    <dbReference type="NCBI Taxonomy" id="1774968"/>
    <lineage>
        <taxon>Bacteria</taxon>
        <taxon>Pseudomonadati</taxon>
        <taxon>Pseudomonadota</taxon>
        <taxon>Alphaproteobacteria</taxon>
        <taxon>Hyphomicrobiales</taxon>
        <taxon>Hyphomicrobiaceae</taxon>
        <taxon>Methyloceanibacter</taxon>
    </lineage>
</organism>
<dbReference type="InterPro" id="IPR032710">
    <property type="entry name" value="NTF2-like_dom_sf"/>
</dbReference>
<dbReference type="Gene3D" id="3.10.450.50">
    <property type="match status" value="1"/>
</dbReference>
<sequence>MFRCLAAALTFVFLSLPAVADERLADVEAIDTVVGRLDEAFAKQDADTIKALMTEDHIGILPYRPGPESVEQMIAGLPKTKIKQTDLSEPTVVFLGPDSAMRTLTAKLEGSYEGKPVDSKVFVTSIMAKTEGTWRERFYQVTTLAP</sequence>
<feature type="domain" description="DUF4440" evidence="2">
    <location>
        <begin position="31"/>
        <end position="135"/>
    </location>
</feature>
<evidence type="ECO:0000256" key="1">
    <source>
        <dbReference type="SAM" id="SignalP"/>
    </source>
</evidence>
<reference evidence="3 4" key="1">
    <citation type="journal article" date="2016" name="Environ. Microbiol.">
        <title>New Methyloceanibacter diversity from North Sea sediments includes methanotroph containing solely the soluble methane monooxygenase.</title>
        <authorList>
            <person name="Vekeman B."/>
            <person name="Kerckhof F.M."/>
            <person name="Cremers G."/>
            <person name="de Vos P."/>
            <person name="Vandamme P."/>
            <person name="Boon N."/>
            <person name="Op den Camp H.J."/>
            <person name="Heylen K."/>
        </authorList>
    </citation>
    <scope>NUCLEOTIDE SEQUENCE [LARGE SCALE GENOMIC DNA]</scope>
    <source>
        <strain evidence="3 4">R-67174</strain>
    </source>
</reference>
<gene>
    <name evidence="3" type="ORF">AUC68_05705</name>
</gene>
<dbReference type="InterPro" id="IPR027843">
    <property type="entry name" value="DUF4440"/>
</dbReference>
<dbReference type="Pfam" id="PF14534">
    <property type="entry name" value="DUF4440"/>
    <property type="match status" value="1"/>
</dbReference>
<dbReference type="STRING" id="1774968.AUC68_05705"/>
<dbReference type="AlphaFoldDB" id="A0A1E3W0X5"/>
<comment type="caution">
    <text evidence="3">The sequence shown here is derived from an EMBL/GenBank/DDBJ whole genome shotgun (WGS) entry which is preliminary data.</text>
</comment>
<dbReference type="SUPFAM" id="SSF54427">
    <property type="entry name" value="NTF2-like"/>
    <property type="match status" value="1"/>
</dbReference>
<feature type="signal peptide" evidence="1">
    <location>
        <begin position="1"/>
        <end position="20"/>
    </location>
</feature>
<dbReference type="RefSeq" id="WP_069437394.1">
    <property type="nucleotide sequence ID" value="NZ_LPWG01000011.1"/>
</dbReference>
<feature type="chain" id="PRO_5009138831" description="DUF4440 domain-containing protein" evidence="1">
    <location>
        <begin position="21"/>
        <end position="146"/>
    </location>
</feature>
<accession>A0A1E3W0X5</accession>
<keyword evidence="4" id="KW-1185">Reference proteome</keyword>
<keyword evidence="1" id="KW-0732">Signal</keyword>
<evidence type="ECO:0000313" key="4">
    <source>
        <dbReference type="Proteomes" id="UP000094501"/>
    </source>
</evidence>
<name>A0A1E3W0X5_9HYPH</name>
<evidence type="ECO:0000259" key="2">
    <source>
        <dbReference type="Pfam" id="PF14534"/>
    </source>
</evidence>
<proteinExistence type="predicted"/>